<organism evidence="2 3">
    <name type="scientific">Thermococcus barophilus</name>
    <dbReference type="NCBI Taxonomy" id="55802"/>
    <lineage>
        <taxon>Archaea</taxon>
        <taxon>Methanobacteriati</taxon>
        <taxon>Methanobacteriota</taxon>
        <taxon>Thermococci</taxon>
        <taxon>Thermococcales</taxon>
        <taxon>Thermococcaceae</taxon>
        <taxon>Thermococcus</taxon>
    </lineage>
</organism>
<dbReference type="STRING" id="55802.TBCH5v1_0879"/>
<gene>
    <name evidence="2" type="ORF">TBCH5v1_0879</name>
</gene>
<proteinExistence type="predicted"/>
<dbReference type="PATRIC" id="fig|55802.8.peg.878"/>
<dbReference type="AlphaFoldDB" id="A0A0S1XAS5"/>
<dbReference type="Gene3D" id="3.60.15.10">
    <property type="entry name" value="Ribonuclease Z/Hydroxyacylglutathione hydrolase-like"/>
    <property type="match status" value="1"/>
</dbReference>
<dbReference type="EMBL" id="CP013050">
    <property type="protein sequence ID" value="ALM74832.1"/>
    <property type="molecule type" value="Genomic_DNA"/>
</dbReference>
<dbReference type="PANTHER" id="PTHR43041">
    <property type="entry name" value="HYDROLASE, METALLO-BETA-LACTAMASE SUPERFAMILY"/>
    <property type="match status" value="1"/>
</dbReference>
<evidence type="ECO:0000313" key="3">
    <source>
        <dbReference type="Proteomes" id="UP000066042"/>
    </source>
</evidence>
<dbReference type="Pfam" id="PF19583">
    <property type="entry name" value="ODP"/>
    <property type="match status" value="1"/>
</dbReference>
<dbReference type="SMART" id="SM00849">
    <property type="entry name" value="Lactamase_B"/>
    <property type="match status" value="1"/>
</dbReference>
<accession>A0A0S1XAS5</accession>
<protein>
    <submittedName>
        <fullName evidence="2">Metallo-beta-lactamase</fullName>
    </submittedName>
</protein>
<dbReference type="SUPFAM" id="SSF56281">
    <property type="entry name" value="Metallo-hydrolase/oxidoreductase"/>
    <property type="match status" value="1"/>
</dbReference>
<dbReference type="RefSeq" id="WP_056933642.1">
    <property type="nucleotide sequence ID" value="NZ_CP013050.1"/>
</dbReference>
<sequence>MIRNMNSYLLYDDGEHKVYWLGIEEAEDEKGILTNQYLVIDRNEAALIEPGGFFVFSRVLKNVSSIIPPTQIRYLMYSHQDPDVVAGLNLWFEYAPLAKIAISELWVRFIPHLAVLSVGRVIGIPDRGVDFKLGNSVIKAIPTHYLHSPGNFSFYDKKSGILFSSDIGAAAFPEGEWYLFVEDFEEHVKLMKGFHKRYMSSTRALRAWIRSVRRLNPKVIAPQHGAIFLDENVEKFLNWLESLEVGIDTFEMEFYGD</sequence>
<dbReference type="InterPro" id="IPR045761">
    <property type="entry name" value="ODP_dom"/>
</dbReference>
<evidence type="ECO:0000313" key="2">
    <source>
        <dbReference type="EMBL" id="ALM74832.1"/>
    </source>
</evidence>
<evidence type="ECO:0000259" key="1">
    <source>
        <dbReference type="SMART" id="SM00849"/>
    </source>
</evidence>
<dbReference type="InterPro" id="IPR001279">
    <property type="entry name" value="Metallo-B-lactamas"/>
</dbReference>
<dbReference type="GeneID" id="26136155"/>
<name>A0A0S1XAS5_THEBA</name>
<dbReference type="Proteomes" id="UP000066042">
    <property type="component" value="Chromosome"/>
</dbReference>
<dbReference type="InterPro" id="IPR036866">
    <property type="entry name" value="RibonucZ/Hydroxyglut_hydro"/>
</dbReference>
<dbReference type="PANTHER" id="PTHR43041:SF1">
    <property type="entry name" value="METALLO-BETA-LACTAMASE DOMAIN-CONTAINING PROTEIN"/>
    <property type="match status" value="1"/>
</dbReference>
<reference evidence="2 3" key="1">
    <citation type="journal article" date="2016" name="Genome Announc.">
        <title>Complete genome sequence of the hyperthermophilic and piezophilic archaeon Thermococcus barophilus Ch5, capable of growth at the expense of hydrogenogenesis from carbon monoxide and formate.</title>
        <authorList>
            <person name="Oger P."/>
            <person name="Sokolova T.G."/>
            <person name="Kozhevnikova D.A."/>
            <person name="Taranov E.A."/>
            <person name="Vannier P."/>
            <person name="Lee H.S."/>
            <person name="Kwon K.K."/>
            <person name="Kang S.G."/>
            <person name="Lee J.H."/>
            <person name="Bonch-Osmolovskaya E.A."/>
            <person name="Lebedinsky A.V."/>
        </authorList>
    </citation>
    <scope>NUCLEOTIDE SEQUENCE [LARGE SCALE GENOMIC DNA]</scope>
    <source>
        <strain evidence="3">Ch5</strain>
    </source>
</reference>
<dbReference type="CDD" id="cd07709">
    <property type="entry name" value="flavodiiron_proteins_MBL-fold"/>
    <property type="match status" value="1"/>
</dbReference>
<feature type="domain" description="Metallo-beta-lactamase" evidence="1">
    <location>
        <begin position="33"/>
        <end position="224"/>
    </location>
</feature>